<proteinExistence type="predicted"/>
<protein>
    <recommendedName>
        <fullName evidence="1">GYF domain-containing protein</fullName>
    </recommendedName>
</protein>
<dbReference type="InterPro" id="IPR003169">
    <property type="entry name" value="GYF"/>
</dbReference>
<dbReference type="GO" id="GO:0005682">
    <property type="term" value="C:U5 snRNP"/>
    <property type="evidence" value="ECO:0007669"/>
    <property type="project" value="InterPro"/>
</dbReference>
<comment type="caution">
    <text evidence="2">The sequence shown here is derived from an EMBL/GenBank/DDBJ whole genome shotgun (WGS) entry which is preliminary data.</text>
</comment>
<feature type="domain" description="GYF" evidence="1">
    <location>
        <begin position="191"/>
        <end position="252"/>
    </location>
</feature>
<dbReference type="SUPFAM" id="SSF55277">
    <property type="entry name" value="GYF domain"/>
    <property type="match status" value="1"/>
</dbReference>
<evidence type="ECO:0000313" key="2">
    <source>
        <dbReference type="EMBL" id="ORZ32681.1"/>
    </source>
</evidence>
<dbReference type="OrthoDB" id="5581051at2759"/>
<keyword evidence="3" id="KW-1185">Reference proteome</keyword>
<evidence type="ECO:0000313" key="3">
    <source>
        <dbReference type="Proteomes" id="UP000193411"/>
    </source>
</evidence>
<dbReference type="STRING" id="765915.A0A1Y2HFM1"/>
<dbReference type="PANTHER" id="PTHR13138:SF3">
    <property type="entry name" value="CD2 ANTIGEN CYTOPLASMIC TAIL-BINDING PROTEIN 2"/>
    <property type="match status" value="1"/>
</dbReference>
<dbReference type="InterPro" id="IPR039905">
    <property type="entry name" value="CD2BP2/Lin1"/>
</dbReference>
<organism evidence="2 3">
    <name type="scientific">Catenaria anguillulae PL171</name>
    <dbReference type="NCBI Taxonomy" id="765915"/>
    <lineage>
        <taxon>Eukaryota</taxon>
        <taxon>Fungi</taxon>
        <taxon>Fungi incertae sedis</taxon>
        <taxon>Blastocladiomycota</taxon>
        <taxon>Blastocladiomycetes</taxon>
        <taxon>Blastocladiales</taxon>
        <taxon>Catenariaceae</taxon>
        <taxon>Catenaria</taxon>
    </lineage>
</organism>
<reference evidence="2 3" key="1">
    <citation type="submission" date="2016-07" db="EMBL/GenBank/DDBJ databases">
        <title>Pervasive Adenine N6-methylation of Active Genes in Fungi.</title>
        <authorList>
            <consortium name="DOE Joint Genome Institute"/>
            <person name="Mondo S.J."/>
            <person name="Dannebaum R.O."/>
            <person name="Kuo R.C."/>
            <person name="Labutti K."/>
            <person name="Haridas S."/>
            <person name="Kuo A."/>
            <person name="Salamov A."/>
            <person name="Ahrendt S.R."/>
            <person name="Lipzen A."/>
            <person name="Sullivan W."/>
            <person name="Andreopoulos W.B."/>
            <person name="Clum A."/>
            <person name="Lindquist E."/>
            <person name="Daum C."/>
            <person name="Ramamoorthy G.K."/>
            <person name="Gryganskyi A."/>
            <person name="Culley D."/>
            <person name="Magnuson J.K."/>
            <person name="James T.Y."/>
            <person name="O'Malley M.A."/>
            <person name="Stajich J.E."/>
            <person name="Spatafora J.W."/>
            <person name="Visel A."/>
            <person name="Grigoriev I.V."/>
        </authorList>
    </citation>
    <scope>NUCLEOTIDE SEQUENCE [LARGE SCALE GENOMIC DNA]</scope>
    <source>
        <strain evidence="2 3">PL171</strain>
    </source>
</reference>
<dbReference type="PANTHER" id="PTHR13138">
    <property type="entry name" value="PROTEIN LIN1"/>
    <property type="match status" value="1"/>
</dbReference>
<sequence>MRDEMRQGGFDESGTFIRKQDANARYDNWLAGVTDADMESAAMAQEAREQERQAHERAVESRLARFGSQPHQLVMALCGVLLPRETPSTCLGRLNARIERGPQKRGKAKQRKNKVGQVGGEIEGEWREPLASQWARQDVALVTDLADHLLNVCGMTDIYETDREELVADLRDDGHVPRQWAGVHPLADERKVAWAYSWLPASANHDATEHDSAAGQETYGPFEAHEMKGWAEQGFFVNGIEVQRFVNGVPVGAKVVVSGDEANEFRWEAPS</sequence>
<dbReference type="Gene3D" id="3.30.1490.40">
    <property type="match status" value="1"/>
</dbReference>
<dbReference type="Proteomes" id="UP000193411">
    <property type="component" value="Unassembled WGS sequence"/>
</dbReference>
<gene>
    <name evidence="2" type="ORF">BCR44DRAFT_1439701</name>
</gene>
<dbReference type="AlphaFoldDB" id="A0A1Y2HFM1"/>
<dbReference type="InterPro" id="IPR035445">
    <property type="entry name" value="GYF-like_dom_sf"/>
</dbReference>
<dbReference type="PROSITE" id="PS50829">
    <property type="entry name" value="GYF"/>
    <property type="match status" value="1"/>
</dbReference>
<dbReference type="EMBL" id="MCFL01000043">
    <property type="protein sequence ID" value="ORZ32681.1"/>
    <property type="molecule type" value="Genomic_DNA"/>
</dbReference>
<evidence type="ECO:0000259" key="1">
    <source>
        <dbReference type="PROSITE" id="PS50829"/>
    </source>
</evidence>
<accession>A0A1Y2HFM1</accession>
<name>A0A1Y2HFM1_9FUNG</name>